<evidence type="ECO:0008006" key="4">
    <source>
        <dbReference type="Google" id="ProtNLM"/>
    </source>
</evidence>
<evidence type="ECO:0000313" key="2">
    <source>
        <dbReference type="EMBL" id="RPD58699.1"/>
    </source>
</evidence>
<reference evidence="2" key="1">
    <citation type="journal article" date="2018" name="Genome Biol. Evol.">
        <title>Genomics and development of Lentinus tigrinus, a white-rot wood-decaying mushroom with dimorphic fruiting bodies.</title>
        <authorList>
            <person name="Wu B."/>
            <person name="Xu Z."/>
            <person name="Knudson A."/>
            <person name="Carlson A."/>
            <person name="Chen N."/>
            <person name="Kovaka S."/>
            <person name="LaButti K."/>
            <person name="Lipzen A."/>
            <person name="Pennachio C."/>
            <person name="Riley R."/>
            <person name="Schakwitz W."/>
            <person name="Umezawa K."/>
            <person name="Ohm R.A."/>
            <person name="Grigoriev I.V."/>
            <person name="Nagy L.G."/>
            <person name="Gibbons J."/>
            <person name="Hibbett D."/>
        </authorList>
    </citation>
    <scope>NUCLEOTIDE SEQUENCE [LARGE SCALE GENOMIC DNA]</scope>
    <source>
        <strain evidence="2">ALCF2SS1-6</strain>
    </source>
</reference>
<dbReference type="OrthoDB" id="2801388at2759"/>
<dbReference type="CDD" id="cd00303">
    <property type="entry name" value="retropepsin_like"/>
    <property type="match status" value="1"/>
</dbReference>
<protein>
    <recommendedName>
        <fullName evidence="4">Aspartic peptidase DDI1-type domain-containing protein</fullName>
    </recommendedName>
</protein>
<keyword evidence="3" id="KW-1185">Reference proteome</keyword>
<accession>A0A5C2S6I2</accession>
<proteinExistence type="predicted"/>
<organism evidence="2 3">
    <name type="scientific">Lentinus tigrinus ALCF2SS1-6</name>
    <dbReference type="NCBI Taxonomy" id="1328759"/>
    <lineage>
        <taxon>Eukaryota</taxon>
        <taxon>Fungi</taxon>
        <taxon>Dikarya</taxon>
        <taxon>Basidiomycota</taxon>
        <taxon>Agaricomycotina</taxon>
        <taxon>Agaricomycetes</taxon>
        <taxon>Polyporales</taxon>
        <taxon>Polyporaceae</taxon>
        <taxon>Lentinus</taxon>
    </lineage>
</organism>
<dbReference type="STRING" id="1328759.A0A5C2S6I2"/>
<sequence>PPLHPYANVRDATTAGDPKVHDYAYRSGQAPKPPAPSPRTAAYHNVLPVADPEAEERVWQRNFVEARSIQLTPAELFSLAPGLCKRVHRATGMRRVATENPSKAAPVAVMLNRLASKSDGSLGTSESFAFQGVFSDAYLPAESEESGVVVGAAVQKLRALPAWVNDSGLVECILDPGSQIVAINADMCYRLSIAYDERNTIPMTAANGTENRTKGLAENVPLLFAGGITVWLQMHVVENAAYDILLGRLFDVLTSCVVRNIGGGRQEVVLTCPNTHKTLTLPTYARGESPRVNQPPPGFWTSRI</sequence>
<dbReference type="Gene3D" id="2.40.70.10">
    <property type="entry name" value="Acid Proteases"/>
    <property type="match status" value="1"/>
</dbReference>
<gene>
    <name evidence="2" type="ORF">L227DRAFT_504864</name>
</gene>
<dbReference type="AlphaFoldDB" id="A0A5C2S6I2"/>
<feature type="region of interest" description="Disordered" evidence="1">
    <location>
        <begin position="1"/>
        <end position="39"/>
    </location>
</feature>
<feature type="non-terminal residue" evidence="2">
    <location>
        <position position="1"/>
    </location>
</feature>
<dbReference type="InterPro" id="IPR021109">
    <property type="entry name" value="Peptidase_aspartic_dom_sf"/>
</dbReference>
<evidence type="ECO:0000313" key="3">
    <source>
        <dbReference type="Proteomes" id="UP000313359"/>
    </source>
</evidence>
<dbReference type="Proteomes" id="UP000313359">
    <property type="component" value="Unassembled WGS sequence"/>
</dbReference>
<dbReference type="EMBL" id="ML122274">
    <property type="protein sequence ID" value="RPD58699.1"/>
    <property type="molecule type" value="Genomic_DNA"/>
</dbReference>
<name>A0A5C2S6I2_9APHY</name>
<evidence type="ECO:0000256" key="1">
    <source>
        <dbReference type="SAM" id="MobiDB-lite"/>
    </source>
</evidence>